<keyword evidence="1" id="KW-0472">Membrane</keyword>
<evidence type="ECO:0000313" key="2">
    <source>
        <dbReference type="Ensembl" id="ENSHHUP00000011055.1"/>
    </source>
</evidence>
<protein>
    <submittedName>
        <fullName evidence="2">Uncharacterized protein</fullName>
    </submittedName>
</protein>
<dbReference type="AlphaFoldDB" id="A0A4W5KKY0"/>
<keyword evidence="1" id="KW-0812">Transmembrane</keyword>
<reference evidence="2" key="3">
    <citation type="submission" date="2025-09" db="UniProtKB">
        <authorList>
            <consortium name="Ensembl"/>
        </authorList>
    </citation>
    <scope>IDENTIFICATION</scope>
</reference>
<evidence type="ECO:0000313" key="3">
    <source>
        <dbReference type="Proteomes" id="UP000314982"/>
    </source>
</evidence>
<dbReference type="Pfam" id="PF10856">
    <property type="entry name" value="DUF2678"/>
    <property type="match status" value="1"/>
</dbReference>
<organism evidence="2 3">
    <name type="scientific">Hucho hucho</name>
    <name type="common">huchen</name>
    <dbReference type="NCBI Taxonomy" id="62062"/>
    <lineage>
        <taxon>Eukaryota</taxon>
        <taxon>Metazoa</taxon>
        <taxon>Chordata</taxon>
        <taxon>Craniata</taxon>
        <taxon>Vertebrata</taxon>
        <taxon>Euteleostomi</taxon>
        <taxon>Actinopterygii</taxon>
        <taxon>Neopterygii</taxon>
        <taxon>Teleostei</taxon>
        <taxon>Protacanthopterygii</taxon>
        <taxon>Salmoniformes</taxon>
        <taxon>Salmonidae</taxon>
        <taxon>Salmoninae</taxon>
        <taxon>Hucho</taxon>
    </lineage>
</organism>
<dbReference type="Proteomes" id="UP000314982">
    <property type="component" value="Unassembled WGS sequence"/>
</dbReference>
<dbReference type="STRING" id="62062.ENSHHUP00000011055"/>
<reference evidence="2" key="2">
    <citation type="submission" date="2025-08" db="UniProtKB">
        <authorList>
            <consortium name="Ensembl"/>
        </authorList>
    </citation>
    <scope>IDENTIFICATION</scope>
</reference>
<reference evidence="3" key="1">
    <citation type="submission" date="2018-06" db="EMBL/GenBank/DDBJ databases">
        <title>Genome assembly of Danube salmon.</title>
        <authorList>
            <person name="Macqueen D.J."/>
            <person name="Gundappa M.K."/>
        </authorList>
    </citation>
    <scope>NUCLEOTIDE SEQUENCE [LARGE SCALE GENOMIC DNA]</scope>
</reference>
<keyword evidence="1" id="KW-1133">Transmembrane helix</keyword>
<accession>A0A4W5KKY0</accession>
<sequence length="75" mass="8548">MDDFTTNDFTTRTYGTSGLDNRLLFGETSARVCLPCVCVCGCCVLFYYIHLLKYLNLFYALSSWGIVCRLRGKNN</sequence>
<dbReference type="InterPro" id="IPR022564">
    <property type="entry name" value="DUF2678"/>
</dbReference>
<proteinExistence type="predicted"/>
<keyword evidence="3" id="KW-1185">Reference proteome</keyword>
<name>A0A4W5KKY0_9TELE</name>
<feature type="transmembrane region" description="Helical" evidence="1">
    <location>
        <begin position="32"/>
        <end position="49"/>
    </location>
</feature>
<evidence type="ECO:0000256" key="1">
    <source>
        <dbReference type="SAM" id="Phobius"/>
    </source>
</evidence>
<dbReference type="Ensembl" id="ENSHHUT00000011405.1">
    <property type="protein sequence ID" value="ENSHHUP00000011055.1"/>
    <property type="gene ID" value="ENSHHUG00000006788.1"/>
</dbReference>